<evidence type="ECO:0000256" key="1">
    <source>
        <dbReference type="SAM" id="MobiDB-lite"/>
    </source>
</evidence>
<feature type="domain" description="DUF1400" evidence="2">
    <location>
        <begin position="66"/>
        <end position="178"/>
    </location>
</feature>
<reference evidence="3" key="2">
    <citation type="journal article" date="2022" name="Microbiol. Resour. Announc.">
        <title>Metagenome Sequencing to Explore Phylogenomics of Terrestrial Cyanobacteria.</title>
        <authorList>
            <person name="Ward R.D."/>
            <person name="Stajich J.E."/>
            <person name="Johansen J.R."/>
            <person name="Huntemann M."/>
            <person name="Clum A."/>
            <person name="Foster B."/>
            <person name="Foster B."/>
            <person name="Roux S."/>
            <person name="Palaniappan K."/>
            <person name="Varghese N."/>
            <person name="Mukherjee S."/>
            <person name="Reddy T.B.K."/>
            <person name="Daum C."/>
            <person name="Copeland A."/>
            <person name="Chen I.A."/>
            <person name="Ivanova N.N."/>
            <person name="Kyrpides N.C."/>
            <person name="Shapiro N."/>
            <person name="Eloe-Fadrosh E.A."/>
            <person name="Pietrasiak N."/>
        </authorList>
    </citation>
    <scope>NUCLEOTIDE SEQUENCE</scope>
    <source>
        <strain evidence="3">UHER 2000/2452</strain>
    </source>
</reference>
<dbReference type="Proteomes" id="UP000757435">
    <property type="component" value="Unassembled WGS sequence"/>
</dbReference>
<dbReference type="GO" id="GO:0016787">
    <property type="term" value="F:hydrolase activity"/>
    <property type="evidence" value="ECO:0007669"/>
    <property type="project" value="UniProtKB-KW"/>
</dbReference>
<dbReference type="EMBL" id="JAHHHD010000015">
    <property type="protein sequence ID" value="MBW4659816.1"/>
    <property type="molecule type" value="Genomic_DNA"/>
</dbReference>
<organism evidence="3 4">
    <name type="scientific">Drouetiella hepatica Uher 2000/2452</name>
    <dbReference type="NCBI Taxonomy" id="904376"/>
    <lineage>
        <taxon>Bacteria</taxon>
        <taxon>Bacillati</taxon>
        <taxon>Cyanobacteriota</taxon>
        <taxon>Cyanophyceae</taxon>
        <taxon>Oculatellales</taxon>
        <taxon>Oculatellaceae</taxon>
        <taxon>Drouetiella</taxon>
    </lineage>
</organism>
<feature type="region of interest" description="Disordered" evidence="1">
    <location>
        <begin position="218"/>
        <end position="274"/>
    </location>
</feature>
<reference evidence="3" key="1">
    <citation type="submission" date="2021-05" db="EMBL/GenBank/DDBJ databases">
        <authorList>
            <person name="Pietrasiak N."/>
            <person name="Ward R."/>
            <person name="Stajich J.E."/>
            <person name="Kurbessoian T."/>
        </authorList>
    </citation>
    <scope>NUCLEOTIDE SEQUENCE</scope>
    <source>
        <strain evidence="3">UHER 2000/2452</strain>
    </source>
</reference>
<proteinExistence type="predicted"/>
<gene>
    <name evidence="3" type="ORF">KME15_14165</name>
</gene>
<feature type="compositionally biased region" description="Low complexity" evidence="1">
    <location>
        <begin position="234"/>
        <end position="249"/>
    </location>
</feature>
<evidence type="ECO:0000313" key="3">
    <source>
        <dbReference type="EMBL" id="MBW4659816.1"/>
    </source>
</evidence>
<dbReference type="Pfam" id="PF07176">
    <property type="entry name" value="DUF1400"/>
    <property type="match status" value="1"/>
</dbReference>
<accession>A0A951QBR6</accession>
<keyword evidence="3" id="KW-0378">Hydrolase</keyword>
<evidence type="ECO:0000259" key="2">
    <source>
        <dbReference type="Pfam" id="PF07176"/>
    </source>
</evidence>
<dbReference type="AlphaFoldDB" id="A0A951QBR6"/>
<protein>
    <submittedName>
        <fullName evidence="3">Alpha/beta hydrolase</fullName>
    </submittedName>
</protein>
<evidence type="ECO:0000313" key="4">
    <source>
        <dbReference type="Proteomes" id="UP000757435"/>
    </source>
</evidence>
<name>A0A951QBR6_9CYAN</name>
<comment type="caution">
    <text evidence="3">The sequence shown here is derived from an EMBL/GenBank/DDBJ whole genome shotgun (WGS) entry which is preliminary data.</text>
</comment>
<dbReference type="InterPro" id="IPR010802">
    <property type="entry name" value="DUF1400"/>
</dbReference>
<sequence>MSKLSRRFNPRSLSLKSLSLKSLSLKSKLTSLAALLLSTGSIFVANSAQAVETIQLRYYGSDPSVPSEVTLSLDEIKQFVQSGELRQEAREFFNINQQDPAPIQQILTEQIQVPSNFGQDFVDSSIGRFVVLQLEKLIQGSNASPNLRAAIQGSIQDDRNISLLEIIEKYPADRVSVNVTSLVGIYGDISSFVGRVLPALEVAKEYLQDIICDCEQPAAGEPQSSNVEGDRAVACSTSPAASGSAASSSPVTTQPSGAVLSSHGALSQSSSPTP</sequence>
<feature type="compositionally biased region" description="Low complexity" evidence="1">
    <location>
        <begin position="261"/>
        <end position="274"/>
    </location>
</feature>